<evidence type="ECO:0000256" key="1">
    <source>
        <dbReference type="SAM" id="MobiDB-lite"/>
    </source>
</evidence>
<evidence type="ECO:0000313" key="3">
    <source>
        <dbReference type="Proteomes" id="UP000596661"/>
    </source>
</evidence>
<proteinExistence type="predicted"/>
<sequence length="94" mass="11145">MDQENNFGANKNPKEKQPQDDDHECSDCMMMNELIEDMKLNSADKLLEYQFKVRDLELHMFKAEKKLAKVDKLLEIIAKKNEVVIMFYEFISVK</sequence>
<dbReference type="EnsemblPlants" id="evm.model.10.442">
    <property type="protein sequence ID" value="cds.evm.model.10.442"/>
    <property type="gene ID" value="evm.TU.10.442"/>
</dbReference>
<protein>
    <submittedName>
        <fullName evidence="2">Uncharacterized protein</fullName>
    </submittedName>
</protein>
<reference evidence="2" key="1">
    <citation type="submission" date="2021-03" db="UniProtKB">
        <authorList>
            <consortium name="EnsemblPlants"/>
        </authorList>
    </citation>
    <scope>IDENTIFICATION</scope>
</reference>
<dbReference type="Proteomes" id="UP000596661">
    <property type="component" value="Unassembled WGS sequence"/>
</dbReference>
<name>A0A803QNU1_CANSA</name>
<dbReference type="Gramene" id="evm.model.10.442">
    <property type="protein sequence ID" value="cds.evm.model.10.442"/>
    <property type="gene ID" value="evm.TU.10.442"/>
</dbReference>
<feature type="region of interest" description="Disordered" evidence="1">
    <location>
        <begin position="1"/>
        <end position="25"/>
    </location>
</feature>
<accession>A0A803QNU1</accession>
<keyword evidence="3" id="KW-1185">Reference proteome</keyword>
<dbReference type="AlphaFoldDB" id="A0A803QNU1"/>
<organism evidence="2 3">
    <name type="scientific">Cannabis sativa</name>
    <name type="common">Hemp</name>
    <name type="synonym">Marijuana</name>
    <dbReference type="NCBI Taxonomy" id="3483"/>
    <lineage>
        <taxon>Eukaryota</taxon>
        <taxon>Viridiplantae</taxon>
        <taxon>Streptophyta</taxon>
        <taxon>Embryophyta</taxon>
        <taxon>Tracheophyta</taxon>
        <taxon>Spermatophyta</taxon>
        <taxon>Magnoliopsida</taxon>
        <taxon>eudicotyledons</taxon>
        <taxon>Gunneridae</taxon>
        <taxon>Pentapetalae</taxon>
        <taxon>rosids</taxon>
        <taxon>fabids</taxon>
        <taxon>Rosales</taxon>
        <taxon>Cannabaceae</taxon>
        <taxon>Cannabis</taxon>
    </lineage>
</organism>
<dbReference type="EMBL" id="UZAU01000801">
    <property type="status" value="NOT_ANNOTATED_CDS"/>
    <property type="molecule type" value="Genomic_DNA"/>
</dbReference>
<evidence type="ECO:0000313" key="2">
    <source>
        <dbReference type="EnsemblPlants" id="cds.evm.model.10.442"/>
    </source>
</evidence>